<evidence type="ECO:0000256" key="3">
    <source>
        <dbReference type="ARBA" id="ARBA00022801"/>
    </source>
</evidence>
<keyword evidence="5" id="KW-0732">Signal</keyword>
<evidence type="ECO:0000256" key="4">
    <source>
        <dbReference type="ARBA" id="ARBA00022837"/>
    </source>
</evidence>
<gene>
    <name evidence="7" type="ORF">SCF082_LOCUS16044</name>
</gene>
<evidence type="ECO:0000256" key="1">
    <source>
        <dbReference type="ARBA" id="ARBA00008779"/>
    </source>
</evidence>
<accession>A0ABP0KAI7</accession>
<dbReference type="InterPro" id="IPR000917">
    <property type="entry name" value="Sulfatase_N"/>
</dbReference>
<reference evidence="7 8" key="1">
    <citation type="submission" date="2024-02" db="EMBL/GenBank/DDBJ databases">
        <authorList>
            <person name="Chen Y."/>
            <person name="Shah S."/>
            <person name="Dougan E. K."/>
            <person name="Thang M."/>
            <person name="Chan C."/>
        </authorList>
    </citation>
    <scope>NUCLEOTIDE SEQUENCE [LARGE SCALE GENOMIC DNA]</scope>
</reference>
<dbReference type="Proteomes" id="UP001642464">
    <property type="component" value="Unassembled WGS sequence"/>
</dbReference>
<dbReference type="EMBL" id="CAXAMM010010327">
    <property type="protein sequence ID" value="CAK9023064.1"/>
    <property type="molecule type" value="Genomic_DNA"/>
</dbReference>
<feature type="chain" id="PRO_5045080440" evidence="5">
    <location>
        <begin position="20"/>
        <end position="574"/>
    </location>
</feature>
<sequence length="574" mass="63831">MKLVQALALLLSGLPTVLAAPRTQAADIVQDAEYYILEAQNGEKWAAEDRDLDARLEALRAKHGRPPNIVYILWDDTTFGAVGMPALQKNFGFTTPNLNRMAADGINFTRMYTEPSCTPTRVAFLTGRHPVRSGMGEVGMPHEMAGLRDDEVTIAEVLSEAGYSTAHFGKGHLGDIEESYLHNQGFDETLFTPMNQIVSQWNQTGDAVGAARGFWLDNYPPDPYGLDNPGLLPSGLVMAIEGRKGEQGHEWKTPSLDAYNAMDPECEKRTLDFIRRNAEAGKPFFVEYWPNLLALIKTYPKKKTQAGTMVSEELQVLDDFVGRLREELERLGVTENTLIVAMADNGPMVHSPPPQFGMLSLMYRGGKGDFLEGGVRVPAFAAWPGMIDEGQTVGDIVHVTDLYTTFARLAGATEHIPTDRVIDGIDQTALLMNGDTHSRRDYVFIYTGQLLGATVKGRYKRHWLGGGEVAASGMPEAYYDLYVDTREDNPMLVPLIHTQGQFNRMRARHELMKKQFPNKKKAYGVPYTGLANARPETREIANQMKRNIQNLPIDVQDYLEFEIPGAKADPDFGE</sequence>
<dbReference type="Gene3D" id="3.30.1120.10">
    <property type="match status" value="1"/>
</dbReference>
<name>A0ABP0KAI7_9DINO</name>
<dbReference type="SUPFAM" id="SSF53649">
    <property type="entry name" value="Alkaline phosphatase-like"/>
    <property type="match status" value="1"/>
</dbReference>
<keyword evidence="4" id="KW-0106">Calcium</keyword>
<protein>
    <submittedName>
        <fullName evidence="7">Sulfatase AslA</fullName>
    </submittedName>
</protein>
<dbReference type="Pfam" id="PF00884">
    <property type="entry name" value="Sulfatase"/>
    <property type="match status" value="1"/>
</dbReference>
<evidence type="ECO:0000256" key="5">
    <source>
        <dbReference type="SAM" id="SignalP"/>
    </source>
</evidence>
<keyword evidence="2" id="KW-0479">Metal-binding</keyword>
<evidence type="ECO:0000259" key="6">
    <source>
        <dbReference type="Pfam" id="PF00884"/>
    </source>
</evidence>
<dbReference type="PANTHER" id="PTHR42693:SF33">
    <property type="entry name" value="ARYLSULFATASE"/>
    <property type="match status" value="1"/>
</dbReference>
<keyword evidence="8" id="KW-1185">Reference proteome</keyword>
<dbReference type="PANTHER" id="PTHR42693">
    <property type="entry name" value="ARYLSULFATASE FAMILY MEMBER"/>
    <property type="match status" value="1"/>
</dbReference>
<evidence type="ECO:0000256" key="2">
    <source>
        <dbReference type="ARBA" id="ARBA00022723"/>
    </source>
</evidence>
<keyword evidence="3" id="KW-0378">Hydrolase</keyword>
<organism evidence="7 8">
    <name type="scientific">Durusdinium trenchii</name>
    <dbReference type="NCBI Taxonomy" id="1381693"/>
    <lineage>
        <taxon>Eukaryota</taxon>
        <taxon>Sar</taxon>
        <taxon>Alveolata</taxon>
        <taxon>Dinophyceae</taxon>
        <taxon>Suessiales</taxon>
        <taxon>Symbiodiniaceae</taxon>
        <taxon>Durusdinium</taxon>
    </lineage>
</organism>
<feature type="domain" description="Sulfatase N-terminal" evidence="6">
    <location>
        <begin position="67"/>
        <end position="412"/>
    </location>
</feature>
<evidence type="ECO:0000313" key="7">
    <source>
        <dbReference type="EMBL" id="CAK9023064.1"/>
    </source>
</evidence>
<comment type="similarity">
    <text evidence="1">Belongs to the sulfatase family.</text>
</comment>
<evidence type="ECO:0000313" key="8">
    <source>
        <dbReference type="Proteomes" id="UP001642464"/>
    </source>
</evidence>
<dbReference type="Gene3D" id="3.40.720.10">
    <property type="entry name" value="Alkaline Phosphatase, subunit A"/>
    <property type="match status" value="1"/>
</dbReference>
<comment type="caution">
    <text evidence="7">The sequence shown here is derived from an EMBL/GenBank/DDBJ whole genome shotgun (WGS) entry which is preliminary data.</text>
</comment>
<dbReference type="InterPro" id="IPR050738">
    <property type="entry name" value="Sulfatase"/>
</dbReference>
<dbReference type="InterPro" id="IPR024607">
    <property type="entry name" value="Sulfatase_CS"/>
</dbReference>
<proteinExistence type="inferred from homology"/>
<feature type="signal peptide" evidence="5">
    <location>
        <begin position="1"/>
        <end position="19"/>
    </location>
</feature>
<dbReference type="InterPro" id="IPR017850">
    <property type="entry name" value="Alkaline_phosphatase_core_sf"/>
</dbReference>
<dbReference type="PROSITE" id="PS00523">
    <property type="entry name" value="SULFATASE_1"/>
    <property type="match status" value="1"/>
</dbReference>